<dbReference type="Proteomes" id="UP000624244">
    <property type="component" value="Unassembled WGS sequence"/>
</dbReference>
<proteinExistence type="predicted"/>
<reference evidence="1" key="1">
    <citation type="submission" date="2019-11" db="EMBL/GenBank/DDBJ databases">
        <title>Bipolaris sorokiniana Genome sequencing.</title>
        <authorList>
            <person name="Wang H."/>
        </authorList>
    </citation>
    <scope>NUCLEOTIDE SEQUENCE</scope>
</reference>
<name>A0A8H6DY60_COCSA</name>
<sequence length="61" mass="6344">MLSSNIHAVLVDSSIISTDKTALRSGKLPDRVGPRACSKGNGSAVEKAAAIKPKIWLAVVD</sequence>
<dbReference type="AlphaFoldDB" id="A0A8H6DY60"/>
<protein>
    <submittedName>
        <fullName evidence="1">Uncharacterized protein</fullName>
    </submittedName>
</protein>
<comment type="caution">
    <text evidence="1">The sequence shown here is derived from an EMBL/GenBank/DDBJ whole genome shotgun (WGS) entry which is preliminary data.</text>
</comment>
<organism evidence="1 2">
    <name type="scientific">Cochliobolus sativus</name>
    <name type="common">Common root rot and spot blotch fungus</name>
    <name type="synonym">Bipolaris sorokiniana</name>
    <dbReference type="NCBI Taxonomy" id="45130"/>
    <lineage>
        <taxon>Eukaryota</taxon>
        <taxon>Fungi</taxon>
        <taxon>Dikarya</taxon>
        <taxon>Ascomycota</taxon>
        <taxon>Pezizomycotina</taxon>
        <taxon>Dothideomycetes</taxon>
        <taxon>Pleosporomycetidae</taxon>
        <taxon>Pleosporales</taxon>
        <taxon>Pleosporineae</taxon>
        <taxon>Pleosporaceae</taxon>
        <taxon>Bipolaris</taxon>
    </lineage>
</organism>
<evidence type="ECO:0000313" key="1">
    <source>
        <dbReference type="EMBL" id="KAF5852362.1"/>
    </source>
</evidence>
<accession>A0A8H6DY60</accession>
<dbReference type="EMBL" id="WNKQ01000003">
    <property type="protein sequence ID" value="KAF5852362.1"/>
    <property type="molecule type" value="Genomic_DNA"/>
</dbReference>
<gene>
    <name evidence="1" type="ORF">GGP41_007731</name>
</gene>
<evidence type="ECO:0000313" key="2">
    <source>
        <dbReference type="Proteomes" id="UP000624244"/>
    </source>
</evidence>